<sequence>MEVLKQFILSFLSTIGFAVLFSIPKDSIGRSGFVGATGWVVYFLTYNLLQGKVAGTFCAALSVGILGEILARYYKKPATVYIIPGIVPLVPGAGMYYTMLALVEKDFLMAANTGTETLFIAASISVGIIISTTLSRSIKRVRQKD</sequence>
<comment type="caution">
    <text evidence="10">The sequence shown here is derived from an EMBL/GenBank/DDBJ whole genome shotgun (WGS) entry which is preliminary data.</text>
</comment>
<organism evidence="10 11">
    <name type="scientific">Tissierella simiarum</name>
    <dbReference type="NCBI Taxonomy" id="2841534"/>
    <lineage>
        <taxon>Bacteria</taxon>
        <taxon>Bacillati</taxon>
        <taxon>Bacillota</taxon>
        <taxon>Tissierellia</taxon>
        <taxon>Tissierellales</taxon>
        <taxon>Tissierellaceae</taxon>
        <taxon>Tissierella</taxon>
    </lineage>
</organism>
<feature type="transmembrane region" description="Helical" evidence="8">
    <location>
        <begin position="6"/>
        <end position="24"/>
    </location>
</feature>
<keyword evidence="6 8" id="KW-0472">Membrane</keyword>
<dbReference type="PANTHER" id="PTHR34390:SF1">
    <property type="entry name" value="SUCCINATE TRANSPORTER SUBUNIT YJJB-RELATED"/>
    <property type="match status" value="1"/>
</dbReference>
<evidence type="ECO:0000259" key="9">
    <source>
        <dbReference type="Pfam" id="PF12821"/>
    </source>
</evidence>
<feature type="transmembrane region" description="Helical" evidence="8">
    <location>
        <begin position="54"/>
        <end position="71"/>
    </location>
</feature>
<evidence type="ECO:0000256" key="5">
    <source>
        <dbReference type="ARBA" id="ARBA00022989"/>
    </source>
</evidence>
<dbReference type="EMBL" id="JAHLPM010000017">
    <property type="protein sequence ID" value="MBU5439606.1"/>
    <property type="molecule type" value="Genomic_DNA"/>
</dbReference>
<evidence type="ECO:0000256" key="1">
    <source>
        <dbReference type="ARBA" id="ARBA00004651"/>
    </source>
</evidence>
<dbReference type="Pfam" id="PF12821">
    <property type="entry name" value="ThrE_2"/>
    <property type="match status" value="1"/>
</dbReference>
<dbReference type="PANTHER" id="PTHR34390">
    <property type="entry name" value="UPF0442 PROTEIN YJJB-RELATED"/>
    <property type="match status" value="1"/>
</dbReference>
<protein>
    <submittedName>
        <fullName evidence="10">Threonine/serine exporter family protein</fullName>
    </submittedName>
</protein>
<accession>A0ABS6E9L1</accession>
<feature type="domain" description="Threonine/Serine exporter ThrE" evidence="9">
    <location>
        <begin position="6"/>
        <end position="133"/>
    </location>
</feature>
<evidence type="ECO:0000313" key="10">
    <source>
        <dbReference type="EMBL" id="MBU5439606.1"/>
    </source>
</evidence>
<keyword evidence="11" id="KW-1185">Reference proteome</keyword>
<dbReference type="Proteomes" id="UP000749471">
    <property type="component" value="Unassembled WGS sequence"/>
</dbReference>
<evidence type="ECO:0000256" key="2">
    <source>
        <dbReference type="ARBA" id="ARBA00022475"/>
    </source>
</evidence>
<evidence type="ECO:0000256" key="4">
    <source>
        <dbReference type="ARBA" id="ARBA00022692"/>
    </source>
</evidence>
<comment type="subcellular location">
    <subcellularLocation>
        <location evidence="1">Cell membrane</location>
        <topology evidence="1">Multi-pass membrane protein</topology>
    </subcellularLocation>
</comment>
<proteinExistence type="inferred from homology"/>
<keyword evidence="2" id="KW-1003">Cell membrane</keyword>
<keyword evidence="4 8" id="KW-0812">Transmembrane</keyword>
<comment type="similarity">
    <text evidence="7">Belongs to the ThrE exporter (TC 2.A.79) family.</text>
</comment>
<reference evidence="10 11" key="1">
    <citation type="submission" date="2021-06" db="EMBL/GenBank/DDBJ databases">
        <authorList>
            <person name="Sun Q."/>
            <person name="Li D."/>
        </authorList>
    </citation>
    <scope>NUCLEOTIDE SEQUENCE [LARGE SCALE GENOMIC DNA]</scope>
    <source>
        <strain evidence="10 11">MSJ-40</strain>
    </source>
</reference>
<evidence type="ECO:0000256" key="7">
    <source>
        <dbReference type="ARBA" id="ARBA00034125"/>
    </source>
</evidence>
<dbReference type="RefSeq" id="WP_216521325.1">
    <property type="nucleotide sequence ID" value="NZ_JAHLPM010000017.1"/>
</dbReference>
<keyword evidence="3" id="KW-0997">Cell inner membrane</keyword>
<evidence type="ECO:0000256" key="3">
    <source>
        <dbReference type="ARBA" id="ARBA00022519"/>
    </source>
</evidence>
<keyword evidence="5 8" id="KW-1133">Transmembrane helix</keyword>
<dbReference type="InterPro" id="IPR024528">
    <property type="entry name" value="ThrE_2"/>
</dbReference>
<name>A0ABS6E9L1_9FIRM</name>
<evidence type="ECO:0000256" key="6">
    <source>
        <dbReference type="ARBA" id="ARBA00023136"/>
    </source>
</evidence>
<evidence type="ECO:0000313" key="11">
    <source>
        <dbReference type="Proteomes" id="UP000749471"/>
    </source>
</evidence>
<feature type="transmembrane region" description="Helical" evidence="8">
    <location>
        <begin position="78"/>
        <end position="97"/>
    </location>
</feature>
<dbReference type="InterPro" id="IPR050539">
    <property type="entry name" value="ThrE_Dicarb/AminoAcid_Exp"/>
</dbReference>
<gene>
    <name evidence="10" type="ORF">KQI42_16450</name>
</gene>
<feature type="transmembrane region" description="Helical" evidence="8">
    <location>
        <begin position="117"/>
        <end position="134"/>
    </location>
</feature>
<evidence type="ECO:0000256" key="8">
    <source>
        <dbReference type="SAM" id="Phobius"/>
    </source>
</evidence>